<dbReference type="GO" id="GO:0003676">
    <property type="term" value="F:nucleic acid binding"/>
    <property type="evidence" value="ECO:0007669"/>
    <property type="project" value="InterPro"/>
</dbReference>
<organism evidence="9 10">
    <name type="scientific">Gynuella sunshinyii YC6258</name>
    <dbReference type="NCBI Taxonomy" id="1445510"/>
    <lineage>
        <taxon>Bacteria</taxon>
        <taxon>Pseudomonadati</taxon>
        <taxon>Pseudomonadota</taxon>
        <taxon>Gammaproteobacteria</taxon>
        <taxon>Oceanospirillales</taxon>
        <taxon>Saccharospirillaceae</taxon>
        <taxon>Gynuella</taxon>
    </lineage>
</organism>
<comment type="catalytic activity">
    <reaction evidence="7 8">
        <text>guanosine(966) in 16S rRNA + S-adenosyl-L-methionine = N(2)-methylguanosine(966) in 16S rRNA + S-adenosyl-L-homocysteine + H(+)</text>
        <dbReference type="Rhea" id="RHEA:23548"/>
        <dbReference type="Rhea" id="RHEA-COMP:10211"/>
        <dbReference type="Rhea" id="RHEA-COMP:10212"/>
        <dbReference type="ChEBI" id="CHEBI:15378"/>
        <dbReference type="ChEBI" id="CHEBI:57856"/>
        <dbReference type="ChEBI" id="CHEBI:59789"/>
        <dbReference type="ChEBI" id="CHEBI:74269"/>
        <dbReference type="ChEBI" id="CHEBI:74481"/>
        <dbReference type="EC" id="2.1.1.171"/>
    </reaction>
</comment>
<keyword evidence="8" id="KW-0698">rRNA processing</keyword>
<dbReference type="CDD" id="cd02440">
    <property type="entry name" value="AdoMet_MTases"/>
    <property type="match status" value="1"/>
</dbReference>
<sequence>MKNRKKPIDGGRNEFRIIAGSWRGRKFSFPTVQGLRPSHDRIRETLFNWLAMEVMGSRCLDLFAGSGALGLEALSRGAQATDFVELNAAASRSLQQHLSVLKCEHGKVFQGDALSVLNQLPEKNYDLVFLDPPFHQGWLDKVLNHPRFQSVLTADAQVYIEREMDIPLPEGWLPVKEKSTSTLVYGLYRNSGDSQHSF</sequence>
<evidence type="ECO:0000256" key="3">
    <source>
        <dbReference type="ARBA" id="ARBA00012141"/>
    </source>
</evidence>
<evidence type="ECO:0000256" key="6">
    <source>
        <dbReference type="ARBA" id="ARBA00022679"/>
    </source>
</evidence>
<dbReference type="Pfam" id="PF03602">
    <property type="entry name" value="Cons_hypoth95"/>
    <property type="match status" value="1"/>
</dbReference>
<dbReference type="PATRIC" id="fig|1445510.3.peg.1484"/>
<dbReference type="STRING" id="1445510.YC6258_01518"/>
<keyword evidence="5 8" id="KW-0489">Methyltransferase</keyword>
<evidence type="ECO:0000256" key="8">
    <source>
        <dbReference type="PIRNR" id="PIRNR004553"/>
    </source>
</evidence>
<proteinExistence type="inferred from homology"/>
<evidence type="ECO:0000313" key="10">
    <source>
        <dbReference type="Proteomes" id="UP000032266"/>
    </source>
</evidence>
<comment type="function">
    <text evidence="1 8">Specifically methylates the guanine in position 966 of 16S rRNA in the assembled 30S particle.</text>
</comment>
<dbReference type="GO" id="GO:0052913">
    <property type="term" value="F:16S rRNA (guanine(966)-N(2))-methyltransferase activity"/>
    <property type="evidence" value="ECO:0007669"/>
    <property type="project" value="UniProtKB-EC"/>
</dbReference>
<protein>
    <recommendedName>
        <fullName evidence="4 8">Ribosomal RNA small subunit methyltransferase D</fullName>
        <ecNumber evidence="3 8">2.1.1.171</ecNumber>
    </recommendedName>
</protein>
<evidence type="ECO:0000256" key="7">
    <source>
        <dbReference type="ARBA" id="ARBA00048326"/>
    </source>
</evidence>
<keyword evidence="10" id="KW-1185">Reference proteome</keyword>
<dbReference type="EMBL" id="CP007142">
    <property type="protein sequence ID" value="AJQ93566.1"/>
    <property type="molecule type" value="Genomic_DNA"/>
</dbReference>
<dbReference type="PROSITE" id="PS00092">
    <property type="entry name" value="N6_MTASE"/>
    <property type="match status" value="1"/>
</dbReference>
<name>A0A0C5VH50_9GAMM</name>
<dbReference type="PIRSF" id="PIRSF004553">
    <property type="entry name" value="CHP00095"/>
    <property type="match status" value="1"/>
</dbReference>
<dbReference type="NCBIfam" id="TIGR00095">
    <property type="entry name" value="16S rRNA (guanine(966)-N(2))-methyltransferase RsmD"/>
    <property type="match status" value="1"/>
</dbReference>
<dbReference type="HOGENOM" id="CLU_075826_2_2_6"/>
<evidence type="ECO:0000256" key="4">
    <source>
        <dbReference type="ARBA" id="ARBA00013682"/>
    </source>
</evidence>
<evidence type="ECO:0000256" key="2">
    <source>
        <dbReference type="ARBA" id="ARBA00005269"/>
    </source>
</evidence>
<dbReference type="PANTHER" id="PTHR43542">
    <property type="entry name" value="METHYLTRANSFERASE"/>
    <property type="match status" value="1"/>
</dbReference>
<dbReference type="SUPFAM" id="SSF53335">
    <property type="entry name" value="S-adenosyl-L-methionine-dependent methyltransferases"/>
    <property type="match status" value="1"/>
</dbReference>
<keyword evidence="6 8" id="KW-0808">Transferase</keyword>
<dbReference type="KEGG" id="gsn:YC6258_01518"/>
<accession>A0A0C5VH50</accession>
<dbReference type="RefSeq" id="WP_052830634.1">
    <property type="nucleotide sequence ID" value="NZ_CP007142.1"/>
</dbReference>
<dbReference type="Gene3D" id="3.40.50.150">
    <property type="entry name" value="Vaccinia Virus protein VP39"/>
    <property type="match status" value="1"/>
</dbReference>
<dbReference type="PANTHER" id="PTHR43542:SF1">
    <property type="entry name" value="METHYLTRANSFERASE"/>
    <property type="match status" value="1"/>
</dbReference>
<evidence type="ECO:0000256" key="5">
    <source>
        <dbReference type="ARBA" id="ARBA00022603"/>
    </source>
</evidence>
<dbReference type="InterPro" id="IPR004398">
    <property type="entry name" value="RNA_MeTrfase_RsmD"/>
</dbReference>
<gene>
    <name evidence="9" type="ORF">YC6258_01518</name>
</gene>
<keyword evidence="8" id="KW-0949">S-adenosyl-L-methionine</keyword>
<dbReference type="InterPro" id="IPR002052">
    <property type="entry name" value="DNA_methylase_N6_adenine_CS"/>
</dbReference>
<dbReference type="Proteomes" id="UP000032266">
    <property type="component" value="Chromosome"/>
</dbReference>
<dbReference type="EC" id="2.1.1.171" evidence="3 8"/>
<dbReference type="AlphaFoldDB" id="A0A0C5VH50"/>
<comment type="similarity">
    <text evidence="2 8">Belongs to the methyltransferase superfamily. RsmD family.</text>
</comment>
<dbReference type="InterPro" id="IPR029063">
    <property type="entry name" value="SAM-dependent_MTases_sf"/>
</dbReference>
<evidence type="ECO:0000256" key="1">
    <source>
        <dbReference type="ARBA" id="ARBA00002649"/>
    </source>
</evidence>
<reference evidence="9 10" key="1">
    <citation type="submission" date="2014-01" db="EMBL/GenBank/DDBJ databases">
        <title>Full genme sequencing of cellulolytic bacterium Gynuella sunshinyii YC6258T gen. nov., sp. nov.</title>
        <authorList>
            <person name="Khan H."/>
            <person name="Chung E.J."/>
            <person name="Chung Y.R."/>
        </authorList>
    </citation>
    <scope>NUCLEOTIDE SEQUENCE [LARGE SCALE GENOMIC DNA]</scope>
    <source>
        <strain evidence="9 10">YC6258</strain>
    </source>
</reference>
<evidence type="ECO:0000313" key="9">
    <source>
        <dbReference type="EMBL" id="AJQ93566.1"/>
    </source>
</evidence>